<protein>
    <submittedName>
        <fullName evidence="1">Uncharacterized protein</fullName>
    </submittedName>
</protein>
<dbReference type="PANTHER" id="PTHR24414:SF184">
    <property type="entry name" value="GALACTOSE OXIDASE_KELCH REPEAT SUPERFAMILY PROTEIN"/>
    <property type="match status" value="1"/>
</dbReference>
<dbReference type="OrthoDB" id="1099573at2759"/>
<name>A0A5S9W3V1_ARATH</name>
<accession>A0A5S9W3V1</accession>
<organism evidence="1 2">
    <name type="scientific">Arabidopsis thaliana</name>
    <name type="common">Mouse-ear cress</name>
    <dbReference type="NCBI Taxonomy" id="3702"/>
    <lineage>
        <taxon>Eukaryota</taxon>
        <taxon>Viridiplantae</taxon>
        <taxon>Streptophyta</taxon>
        <taxon>Embryophyta</taxon>
        <taxon>Tracheophyta</taxon>
        <taxon>Spermatophyta</taxon>
        <taxon>Magnoliopsida</taxon>
        <taxon>eudicotyledons</taxon>
        <taxon>Gunneridae</taxon>
        <taxon>Pentapetalae</taxon>
        <taxon>rosids</taxon>
        <taxon>malvids</taxon>
        <taxon>Brassicales</taxon>
        <taxon>Brassicaceae</taxon>
        <taxon>Camelineae</taxon>
        <taxon>Arabidopsis</taxon>
    </lineage>
</organism>
<dbReference type="Proteomes" id="UP000434276">
    <property type="component" value="Unassembled WGS sequence"/>
</dbReference>
<dbReference type="InterPro" id="IPR050354">
    <property type="entry name" value="F-box/kelch-repeat_ARATH"/>
</dbReference>
<dbReference type="EMBL" id="CACSHJ010000087">
    <property type="protein sequence ID" value="CAA0246544.1"/>
    <property type="molecule type" value="Genomic_DNA"/>
</dbReference>
<dbReference type="AlphaFoldDB" id="A0A5S9W3V1"/>
<sequence>MEVFDTKTQTCDPKPIPCSETFGGFYYKTLCLDGKFHVGPVPVDKTRIRLADYGGKRAVLWPNNIHSLRKMIWCAEVTLEKRKSGEIWGKVEWFDHVLTFPSFAILKVLAATVCLNASHV</sequence>
<gene>
    <name evidence="1" type="ORF">C24_LOCUS2694</name>
</gene>
<reference evidence="1 2" key="1">
    <citation type="submission" date="2019-12" db="EMBL/GenBank/DDBJ databases">
        <authorList>
            <person name="Jiao W.-B."/>
            <person name="Schneeberger K."/>
        </authorList>
    </citation>
    <scope>NUCLEOTIDE SEQUENCE [LARGE SCALE GENOMIC DNA]</scope>
    <source>
        <strain evidence="2">cv. C24</strain>
    </source>
</reference>
<dbReference type="PANTHER" id="PTHR24414">
    <property type="entry name" value="F-BOX/KELCH-REPEAT PROTEIN SKIP4"/>
    <property type="match status" value="1"/>
</dbReference>
<evidence type="ECO:0000313" key="1">
    <source>
        <dbReference type="EMBL" id="CAA0246544.1"/>
    </source>
</evidence>
<proteinExistence type="predicted"/>
<evidence type="ECO:0000313" key="2">
    <source>
        <dbReference type="Proteomes" id="UP000434276"/>
    </source>
</evidence>